<keyword evidence="5 7" id="KW-0658">Purine biosynthesis</keyword>
<evidence type="ECO:0000256" key="2">
    <source>
        <dbReference type="ARBA" id="ARBA00010138"/>
    </source>
</evidence>
<dbReference type="EMBL" id="AP018929">
    <property type="protein sequence ID" value="BBG24051.1"/>
    <property type="molecule type" value="Genomic_DNA"/>
</dbReference>
<accession>A0A510E2T3</accession>
<keyword evidence="7" id="KW-0004">4Fe-4S</keyword>
<feature type="binding site" evidence="7 10">
    <location>
        <position position="339"/>
    </location>
    <ligand>
        <name>Mg(2+)</name>
        <dbReference type="ChEBI" id="CHEBI:18420"/>
    </ligand>
</feature>
<comment type="cofactor">
    <cofactor evidence="7 11">
        <name>[4Fe-4S] cluster</name>
        <dbReference type="ChEBI" id="CHEBI:49883"/>
    </cofactor>
    <text evidence="7 11">Binds 1 [4Fe-4S] cluster per subunit.</text>
</comment>
<evidence type="ECO:0000256" key="7">
    <source>
        <dbReference type="HAMAP-Rule" id="MF_01931"/>
    </source>
</evidence>
<accession>A0A510DV13</accession>
<dbReference type="GeneID" id="41717670"/>
<keyword evidence="6 7" id="KW-0315">Glutamine amidotransferase</keyword>
<dbReference type="GO" id="GO:0000287">
    <property type="term" value="F:magnesium ion binding"/>
    <property type="evidence" value="ECO:0007669"/>
    <property type="project" value="UniProtKB-UniRule"/>
</dbReference>
<dbReference type="PROSITE" id="PS51278">
    <property type="entry name" value="GATASE_TYPE_2"/>
    <property type="match status" value="1"/>
</dbReference>
<feature type="binding site" evidence="7 11">
    <location>
        <position position="425"/>
    </location>
    <ligand>
        <name>[4Fe-4S] cluster</name>
        <dbReference type="ChEBI" id="CHEBI:49883"/>
    </ligand>
</feature>
<dbReference type="AlphaFoldDB" id="A0A510DV13"/>
<dbReference type="EC" id="2.4.2.14" evidence="7"/>
<sequence length="451" mass="49418">MFLKEHCGVIGVSSPFPVPLKLTYDGLKLLQHRGEESAGISYVDSGNLKLNRGLGLVEEAIDRSLTYFSSTSSVGHVRYSTSGVPDVSEAQPLSDGRIVVAFNGTITNFFKFGKYPNDTTFILDFLSKDLKEDSSMVDAIKHFIDVADGAYSLLVMNSDGEIYAVRDPHGYRPLVVGTVGGSLIISSEDSAVKQLGGKKIKDVEPGEVLGIKDGGIFYDEVVKSKPKTICSFEFIYFSRADTTIDGNPVYLSRVRLGEILARRHGAEGDVVVPVPDSSRPIAIGFSRESKIPLEEALVRTISSKRSFIMPTQQARLDALKEKFGIVESAIRGKSIILIDDSIVRGNTMKRLISRLRDAGAKEIHVRVGSPMIKFPCYMGIDFPSVNELIARSKNEEEISKEIGADSVQFLTVDEMISAVGISTLCHACFTGRYPLEDNYNFSSLDKIFGKV</sequence>
<keyword evidence="4 7" id="KW-0808">Transferase</keyword>
<keyword evidence="7 11" id="KW-0411">Iron-sulfur</keyword>
<dbReference type="PIRSF" id="PIRSF000485">
    <property type="entry name" value="Amd_phspho_trans"/>
    <property type="match status" value="1"/>
</dbReference>
<dbReference type="InterPro" id="IPR000836">
    <property type="entry name" value="PRTase_dom"/>
</dbReference>
<reference evidence="13 15" key="2">
    <citation type="journal article" date="2020" name="Int. J. Syst. Evol. Microbiol.">
        <title>Sulfuracidifex tepidarius gen. nov., sp. nov. and transfer of Sulfolobus metallicus Huber and Stetter 1992 to the genus Sulfuracidifex as Sulfuracidifex metallicus comb. nov.</title>
        <authorList>
            <person name="Itoh T."/>
            <person name="Miura T."/>
            <person name="Sakai H.D."/>
            <person name="Kato S."/>
            <person name="Ohkuma M."/>
            <person name="Takashina T."/>
        </authorList>
    </citation>
    <scope>NUCLEOTIDE SEQUENCE [LARGE SCALE GENOMIC DNA]</scope>
    <source>
        <strain evidence="13 15">IC-006</strain>
        <strain evidence="14">IC-007</strain>
    </source>
</reference>
<keyword evidence="13" id="KW-0032">Aminotransferase</keyword>
<feature type="binding site" evidence="7 11">
    <location>
        <position position="230"/>
    </location>
    <ligand>
        <name>[4Fe-4S] cluster</name>
        <dbReference type="ChEBI" id="CHEBI:49883"/>
    </ligand>
</feature>
<dbReference type="Gene3D" id="3.60.20.10">
    <property type="entry name" value="Glutamine Phosphoribosylpyrophosphate, subunit 1, domain 1"/>
    <property type="match status" value="1"/>
</dbReference>
<feature type="active site" description="Nucleophile" evidence="7 9">
    <location>
        <position position="7"/>
    </location>
</feature>
<reference evidence="16" key="1">
    <citation type="submission" date="2018-09" db="EMBL/GenBank/DDBJ databases">
        <title>Complete Genome Sequencing of Sulfolobus sp. JCM 16834.</title>
        <authorList>
            <person name="Kato S."/>
            <person name="Itoh T."/>
            <person name="Ohkuma M."/>
        </authorList>
    </citation>
    <scope>NUCLEOTIDE SEQUENCE [LARGE SCALE GENOMIC DNA]</scope>
    <source>
        <strain evidence="16">IC-007</strain>
    </source>
</reference>
<dbReference type="UniPathway" id="UPA00074">
    <property type="reaction ID" value="UER00124"/>
</dbReference>
<evidence type="ECO:0000256" key="5">
    <source>
        <dbReference type="ARBA" id="ARBA00022755"/>
    </source>
</evidence>
<dbReference type="CDD" id="cd06223">
    <property type="entry name" value="PRTases_typeI"/>
    <property type="match status" value="1"/>
</dbReference>
<dbReference type="GO" id="GO:0006189">
    <property type="term" value="P:'de novo' IMP biosynthetic process"/>
    <property type="evidence" value="ECO:0007669"/>
    <property type="project" value="UniProtKB-UniRule"/>
</dbReference>
<comment type="pathway">
    <text evidence="1 7 8">Purine metabolism; IMP biosynthesis via de novo pathway; N(1)-(5-phospho-D-ribosyl)glycinamide from 5-phospho-alpha-D-ribose 1-diphosphate: step 1/2.</text>
</comment>
<comment type="cofactor">
    <cofactor evidence="7 10">
        <name>Mg(2+)</name>
        <dbReference type="ChEBI" id="CHEBI:18420"/>
    </cofactor>
    <text evidence="7 10">Binds 1 Mg(2+) ion per subunit.</text>
</comment>
<feature type="domain" description="Glutamine amidotransferase type-2" evidence="12">
    <location>
        <begin position="7"/>
        <end position="214"/>
    </location>
</feature>
<name>A0A510DV13_9CREN</name>
<feature type="binding site" evidence="7 10">
    <location>
        <position position="277"/>
    </location>
    <ligand>
        <name>Mg(2+)</name>
        <dbReference type="ChEBI" id="CHEBI:18420"/>
    </ligand>
</feature>
<evidence type="ECO:0000313" key="14">
    <source>
        <dbReference type="EMBL" id="BBG26806.1"/>
    </source>
</evidence>
<evidence type="ECO:0000256" key="4">
    <source>
        <dbReference type="ARBA" id="ARBA00022679"/>
    </source>
</evidence>
<organism evidence="13 15">
    <name type="scientific">Sulfuracidifex tepidarius</name>
    <dbReference type="NCBI Taxonomy" id="1294262"/>
    <lineage>
        <taxon>Archaea</taxon>
        <taxon>Thermoproteota</taxon>
        <taxon>Thermoprotei</taxon>
        <taxon>Sulfolobales</taxon>
        <taxon>Sulfolobaceae</taxon>
        <taxon>Sulfuracidifex</taxon>
    </lineage>
</organism>
<keyword evidence="7 10" id="KW-0479">Metal-binding</keyword>
<dbReference type="GO" id="GO:0051539">
    <property type="term" value="F:4 iron, 4 sulfur cluster binding"/>
    <property type="evidence" value="ECO:0007669"/>
    <property type="project" value="UniProtKB-KW"/>
</dbReference>
<evidence type="ECO:0000256" key="6">
    <source>
        <dbReference type="ARBA" id="ARBA00022962"/>
    </source>
</evidence>
<dbReference type="GO" id="GO:0009113">
    <property type="term" value="P:purine nucleobase biosynthetic process"/>
    <property type="evidence" value="ECO:0007669"/>
    <property type="project" value="UniProtKB-UniRule"/>
</dbReference>
<protein>
    <recommendedName>
        <fullName evidence="7">Amidophosphoribosyltransferase</fullName>
        <shortName evidence="7">ATase</shortName>
        <ecNumber evidence="7">2.4.2.14</ecNumber>
    </recommendedName>
    <alternativeName>
        <fullName evidence="7">Glutamine phosphoribosylpyrophosphate amidotransferase</fullName>
        <shortName evidence="7">GPATase</shortName>
    </alternativeName>
</protein>
<evidence type="ECO:0000313" key="16">
    <source>
        <dbReference type="Proteomes" id="UP000325030"/>
    </source>
</evidence>
<evidence type="ECO:0000313" key="15">
    <source>
        <dbReference type="Proteomes" id="UP000322983"/>
    </source>
</evidence>
<dbReference type="Proteomes" id="UP000322983">
    <property type="component" value="Chromosome"/>
</dbReference>
<dbReference type="Pfam" id="PF13522">
    <property type="entry name" value="GATase_6"/>
    <property type="match status" value="1"/>
</dbReference>
<gene>
    <name evidence="7" type="primary">purF</name>
    <name evidence="13" type="ORF">IC006_1352</name>
    <name evidence="14" type="ORF">IC007_1327</name>
</gene>
<evidence type="ECO:0000313" key="13">
    <source>
        <dbReference type="EMBL" id="BBG24051.1"/>
    </source>
</evidence>
<dbReference type="Proteomes" id="UP000325030">
    <property type="component" value="Chromosome"/>
</dbReference>
<dbReference type="InterPro" id="IPR029057">
    <property type="entry name" value="PRTase-like"/>
</dbReference>
<comment type="function">
    <text evidence="7">Catalyzes the formation of phosphoribosylamine from phosphoribosylpyrophosphate (PRPP) and glutamine.</text>
</comment>
<dbReference type="HAMAP" id="MF_01931">
    <property type="entry name" value="PurF"/>
    <property type="match status" value="1"/>
</dbReference>
<dbReference type="SUPFAM" id="SSF53271">
    <property type="entry name" value="PRTase-like"/>
    <property type="match status" value="1"/>
</dbReference>
<keyword evidence="7 10" id="KW-0460">Magnesium</keyword>
<proteinExistence type="inferred from homology"/>
<keyword evidence="7 11" id="KW-0408">Iron</keyword>
<keyword evidence="15" id="KW-1185">Reference proteome</keyword>
<dbReference type="KEGG" id="step:IC006_1352"/>
<dbReference type="GO" id="GO:0004044">
    <property type="term" value="F:amidophosphoribosyltransferase activity"/>
    <property type="evidence" value="ECO:0007669"/>
    <property type="project" value="UniProtKB-UniRule"/>
</dbReference>
<evidence type="ECO:0000256" key="9">
    <source>
        <dbReference type="PIRSR" id="PIRSR000485-1"/>
    </source>
</evidence>
<dbReference type="PANTHER" id="PTHR11907">
    <property type="entry name" value="AMIDOPHOSPHORIBOSYLTRANSFERASE"/>
    <property type="match status" value="1"/>
</dbReference>
<evidence type="ECO:0000256" key="10">
    <source>
        <dbReference type="PIRSR" id="PIRSR000485-2"/>
    </source>
</evidence>
<evidence type="ECO:0000256" key="8">
    <source>
        <dbReference type="PIRNR" id="PIRNR000485"/>
    </source>
</evidence>
<dbReference type="SUPFAM" id="SSF56235">
    <property type="entry name" value="N-terminal nucleophile aminohydrolases (Ntn hydrolases)"/>
    <property type="match status" value="1"/>
</dbReference>
<dbReference type="RefSeq" id="WP_149528496.1">
    <property type="nucleotide sequence ID" value="NZ_AP018929.1"/>
</dbReference>
<feature type="binding site" evidence="7 11">
    <location>
        <position position="428"/>
    </location>
    <ligand>
        <name>[4Fe-4S] cluster</name>
        <dbReference type="ChEBI" id="CHEBI:49883"/>
    </ligand>
</feature>
<dbReference type="STRING" id="1294262.GCA_001316085_01330"/>
<dbReference type="InterPro" id="IPR017932">
    <property type="entry name" value="GATase_2_dom"/>
</dbReference>
<dbReference type="Pfam" id="PF00156">
    <property type="entry name" value="Pribosyltran"/>
    <property type="match status" value="1"/>
</dbReference>
<comment type="similarity">
    <text evidence="2 7 8">In the C-terminal section; belongs to the purine/pyrimidine phosphoribosyltransferase family.</text>
</comment>
<dbReference type="InterPro" id="IPR029055">
    <property type="entry name" value="Ntn_hydrolases_N"/>
</dbReference>
<feature type="binding site" evidence="7 11">
    <location>
        <position position="376"/>
    </location>
    <ligand>
        <name>[4Fe-4S] cluster</name>
        <dbReference type="ChEBI" id="CHEBI:49883"/>
    </ligand>
</feature>
<evidence type="ECO:0000256" key="1">
    <source>
        <dbReference type="ARBA" id="ARBA00005209"/>
    </source>
</evidence>
<dbReference type="InterPro" id="IPR005854">
    <property type="entry name" value="PurF"/>
</dbReference>
<dbReference type="OrthoDB" id="5976at2157"/>
<dbReference type="NCBIfam" id="TIGR01134">
    <property type="entry name" value="purF"/>
    <property type="match status" value="1"/>
</dbReference>
<dbReference type="EMBL" id="AP018930">
    <property type="protein sequence ID" value="BBG26806.1"/>
    <property type="molecule type" value="Genomic_DNA"/>
</dbReference>
<comment type="catalytic activity">
    <reaction evidence="7 8">
        <text>5-phospho-beta-D-ribosylamine + L-glutamate + diphosphate = 5-phospho-alpha-D-ribose 1-diphosphate + L-glutamine + H2O</text>
        <dbReference type="Rhea" id="RHEA:14905"/>
        <dbReference type="ChEBI" id="CHEBI:15377"/>
        <dbReference type="ChEBI" id="CHEBI:29985"/>
        <dbReference type="ChEBI" id="CHEBI:33019"/>
        <dbReference type="ChEBI" id="CHEBI:58017"/>
        <dbReference type="ChEBI" id="CHEBI:58359"/>
        <dbReference type="ChEBI" id="CHEBI:58681"/>
        <dbReference type="EC" id="2.4.2.14"/>
    </reaction>
</comment>
<evidence type="ECO:0000256" key="11">
    <source>
        <dbReference type="PIRSR" id="PIRSR000485-3"/>
    </source>
</evidence>
<keyword evidence="3 7" id="KW-0328">Glycosyltransferase</keyword>
<dbReference type="GO" id="GO:0008483">
    <property type="term" value="F:transaminase activity"/>
    <property type="evidence" value="ECO:0007669"/>
    <property type="project" value="UniProtKB-KW"/>
</dbReference>
<evidence type="ECO:0000256" key="3">
    <source>
        <dbReference type="ARBA" id="ARBA00022676"/>
    </source>
</evidence>
<evidence type="ECO:0000259" key="12">
    <source>
        <dbReference type="PROSITE" id="PS51278"/>
    </source>
</evidence>
<dbReference type="Gene3D" id="3.40.50.2020">
    <property type="match status" value="1"/>
</dbReference>
<feature type="binding site" evidence="7 10">
    <location>
        <position position="340"/>
    </location>
    <ligand>
        <name>Mg(2+)</name>
        <dbReference type="ChEBI" id="CHEBI:18420"/>
    </ligand>
</feature>